<protein>
    <submittedName>
        <fullName evidence="1">Uncharacterized protein</fullName>
    </submittedName>
</protein>
<dbReference type="AlphaFoldDB" id="A0A1E5PHF6"/>
<comment type="caution">
    <text evidence="1">The sequence shown here is derived from an EMBL/GenBank/DDBJ whole genome shotgun (WGS) entry which is preliminary data.</text>
</comment>
<accession>A0A1E5PHF6</accession>
<sequence length="92" mass="9002">MDEDQGDGVGVGPLLGERPSAFQAALADPYGGVAMAGPGGRLLAGGEHGGELKGGRLHGVAFLGQAVGAPGWLAGDLLVTEQPAPGHCFAQA</sequence>
<organism evidence="1 2">
    <name type="scientific">Streptomyces agglomeratus</name>
    <dbReference type="NCBI Taxonomy" id="285458"/>
    <lineage>
        <taxon>Bacteria</taxon>
        <taxon>Bacillati</taxon>
        <taxon>Actinomycetota</taxon>
        <taxon>Actinomycetes</taxon>
        <taxon>Kitasatosporales</taxon>
        <taxon>Streptomycetaceae</taxon>
        <taxon>Streptomyces</taxon>
    </lineage>
</organism>
<reference evidence="1 2" key="1">
    <citation type="submission" date="2016-08" db="EMBL/GenBank/DDBJ databases">
        <title>Complete genome sequence of Streptomyces agglomeratus strain 6-3-2, a novel anti-MRSA actinomycete isolated from Wuli of Tebit, China.</title>
        <authorList>
            <person name="Chen X."/>
        </authorList>
    </citation>
    <scope>NUCLEOTIDE SEQUENCE [LARGE SCALE GENOMIC DNA]</scope>
    <source>
        <strain evidence="1 2">6-3-2</strain>
    </source>
</reference>
<keyword evidence="2" id="KW-1185">Reference proteome</keyword>
<name>A0A1E5PHF6_9ACTN</name>
<dbReference type="Proteomes" id="UP000095759">
    <property type="component" value="Unassembled WGS sequence"/>
</dbReference>
<evidence type="ECO:0000313" key="2">
    <source>
        <dbReference type="Proteomes" id="UP000095759"/>
    </source>
</evidence>
<proteinExistence type="predicted"/>
<evidence type="ECO:0000313" key="1">
    <source>
        <dbReference type="EMBL" id="OEJ28957.1"/>
    </source>
</evidence>
<dbReference type="EMBL" id="MEHJ01000001">
    <property type="protein sequence ID" value="OEJ28957.1"/>
    <property type="molecule type" value="Genomic_DNA"/>
</dbReference>
<gene>
    <name evidence="1" type="ORF">AS594_35595</name>
</gene>